<dbReference type="GO" id="GO:0007018">
    <property type="term" value="P:microtubule-based movement"/>
    <property type="evidence" value="ECO:0007669"/>
    <property type="project" value="InterPro"/>
</dbReference>
<dbReference type="Pfam" id="PF25764">
    <property type="entry name" value="KIF21A_4th"/>
    <property type="match status" value="1"/>
</dbReference>
<proteinExistence type="inferred from homology"/>
<dbReference type="PROSITE" id="PS00411">
    <property type="entry name" value="KINESIN_MOTOR_1"/>
    <property type="match status" value="1"/>
</dbReference>
<keyword evidence="2" id="KW-0963">Cytoplasm</keyword>
<accession>A0AAV8UMZ7</accession>
<keyword evidence="3 6" id="KW-0547">Nucleotide-binding</keyword>
<dbReference type="GO" id="GO:0005875">
    <property type="term" value="C:microtubule associated complex"/>
    <property type="evidence" value="ECO:0007669"/>
    <property type="project" value="TreeGrafter"/>
</dbReference>
<dbReference type="EMBL" id="JAMWBK010000008">
    <property type="protein sequence ID" value="KAJ8902821.1"/>
    <property type="molecule type" value="Genomic_DNA"/>
</dbReference>
<evidence type="ECO:0000256" key="1">
    <source>
        <dbReference type="ARBA" id="ARBA00004496"/>
    </source>
</evidence>
<keyword evidence="11" id="KW-1185">Reference proteome</keyword>
<dbReference type="PANTHER" id="PTHR47969">
    <property type="entry name" value="CHROMOSOME-ASSOCIATED KINESIN KIF4A-RELATED"/>
    <property type="match status" value="1"/>
</dbReference>
<dbReference type="PRINTS" id="PR00380">
    <property type="entry name" value="KINESINHEAVY"/>
</dbReference>
<feature type="region of interest" description="Disordered" evidence="8">
    <location>
        <begin position="915"/>
        <end position="941"/>
    </location>
</feature>
<evidence type="ECO:0000259" key="9">
    <source>
        <dbReference type="PROSITE" id="PS50067"/>
    </source>
</evidence>
<dbReference type="InterPro" id="IPR019821">
    <property type="entry name" value="Kinesin_motor_CS"/>
</dbReference>
<keyword evidence="4 6" id="KW-0067">ATP-binding</keyword>
<dbReference type="GO" id="GO:0008017">
    <property type="term" value="F:microtubule binding"/>
    <property type="evidence" value="ECO:0007669"/>
    <property type="project" value="InterPro"/>
</dbReference>
<dbReference type="GO" id="GO:0005524">
    <property type="term" value="F:ATP binding"/>
    <property type="evidence" value="ECO:0007669"/>
    <property type="project" value="UniProtKB-UniRule"/>
</dbReference>
<dbReference type="SMART" id="SM00129">
    <property type="entry name" value="KISc"/>
    <property type="match status" value="1"/>
</dbReference>
<keyword evidence="5 7" id="KW-0175">Coiled coil</keyword>
<evidence type="ECO:0000313" key="10">
    <source>
        <dbReference type="EMBL" id="KAJ8902821.1"/>
    </source>
</evidence>
<sequence>MDREGAECSVKVAVHVRPLIEKERSEGCEKCVFVKPQEPDVVYPRGSGHGFPFDYVFGSDGRDSHTLHDVCGRPLVEEILKGFNATILAYGQTGSGKTYTMGTGITRPGQPGGLANKAISEVFTRLCQASDRSWKASASFVELHREEIRDLLSRHPTPGGGLFLRENPGKGVHIAGVVEREVKTARDVEICLADGSRTRATAATEMNLTSSRSHAILTLSIEQTLTNDGGGTEILRSKLHFVDLAGSERVKRTKAEGQRFREGVSINKGLLALGKVISALVDSISSSGFVHVPYRDSKLTRLLQDSLGGNSQTILIACVSPADVNLDETLNTLKYAARARKIRNRVVKNVDHEDPSAEIASLKLQLEAARDQIVVLRSADDSLIRNELTRCQEENKKLRKRIGILQCQLRISQEGEGDYGGEAMDAIDSASEDGGGWQMVSEEEGFDSPSDGQDSGSSGSSDDEEKENCSREAPKGEEALHSDALEQKNAAVRLQLSREMEELEMQLNEKQAEMAKMEHMVGRAAELQLSYERHVETLETEKERLRNKLKDIERNNNAARAEDRSKYRVKLKDLESRISNLRVQLKETEQLRREREGAEGQRQKLRSDIVLIKQQKAKLARQMEASAKTHRNEVRSKDHEIAQLKKEDMKKTLRVQRLQERETLREELLSRKNKEAETIKKRLKEAMARLEGTIAKHSSTARKPSRTKLAATIEKQIQNHISGKVEIEALRKAANKEQRERAEKAKEAERIKRQGGDSSSLQAAIADHSKRLNEAQTRLMALRGQHEGQAADDKRWNDVRSSSDARAMLRVMFTKITDSRARISALECDLSEKQAELDVAFMRLQVEESARDAREKLSSQDKPARTTLKDHSSPSSIGRLSCSSLIVDGLKNEIDDSVPNVRRIERRIQFPVDRQYLNQEEDDQLDSQSSDTAEAQLDDVNDPEWLLKNATPFISRRRKRNGSNSTDSSERSRSGGVDPESEELVLALVNRDRLEHSEGVLKRLTVAHLRNFLKSKTINGQPCRLVGKDKAALISDALLLL</sequence>
<comment type="subcellular location">
    <subcellularLocation>
        <location evidence="1">Cytoplasm</location>
    </subcellularLocation>
</comment>
<dbReference type="GO" id="GO:0007052">
    <property type="term" value="P:mitotic spindle organization"/>
    <property type="evidence" value="ECO:0007669"/>
    <property type="project" value="TreeGrafter"/>
</dbReference>
<feature type="region of interest" description="Disordered" evidence="8">
    <location>
        <begin position="956"/>
        <end position="979"/>
    </location>
</feature>
<evidence type="ECO:0000256" key="2">
    <source>
        <dbReference type="ARBA" id="ARBA00022490"/>
    </source>
</evidence>
<protein>
    <recommendedName>
        <fullName evidence="9">Kinesin motor domain-containing protein</fullName>
    </recommendedName>
</protein>
<comment type="caution">
    <text evidence="10">The sequence shown here is derived from an EMBL/GenBank/DDBJ whole genome shotgun (WGS) entry which is preliminary data.</text>
</comment>
<reference evidence="10 11" key="1">
    <citation type="journal article" date="2023" name="Nat. Commun.">
        <title>Origin of minicircular mitochondrial genomes in red algae.</title>
        <authorList>
            <person name="Lee Y."/>
            <person name="Cho C.H."/>
            <person name="Lee Y.M."/>
            <person name="Park S.I."/>
            <person name="Yang J.H."/>
            <person name="West J.A."/>
            <person name="Bhattacharya D."/>
            <person name="Yoon H.S."/>
        </authorList>
    </citation>
    <scope>NUCLEOTIDE SEQUENCE [LARGE SCALE GENOMIC DNA]</scope>
    <source>
        <strain evidence="10 11">CCMP1338</strain>
        <tissue evidence="10">Whole cell</tissue>
    </source>
</reference>
<dbReference type="GO" id="GO:0005737">
    <property type="term" value="C:cytoplasm"/>
    <property type="evidence" value="ECO:0007669"/>
    <property type="project" value="UniProtKB-SubCell"/>
</dbReference>
<feature type="region of interest" description="Disordered" evidence="8">
    <location>
        <begin position="416"/>
        <end position="485"/>
    </location>
</feature>
<dbReference type="SUPFAM" id="SSF52540">
    <property type="entry name" value="P-loop containing nucleoside triphosphate hydrolases"/>
    <property type="match status" value="1"/>
</dbReference>
<dbReference type="InterPro" id="IPR001752">
    <property type="entry name" value="Kinesin_motor_dom"/>
</dbReference>
<organism evidence="10 11">
    <name type="scientific">Rhodosorus marinus</name>
    <dbReference type="NCBI Taxonomy" id="101924"/>
    <lineage>
        <taxon>Eukaryota</taxon>
        <taxon>Rhodophyta</taxon>
        <taxon>Stylonematophyceae</taxon>
        <taxon>Stylonematales</taxon>
        <taxon>Stylonemataceae</taxon>
        <taxon>Rhodosorus</taxon>
    </lineage>
</organism>
<dbReference type="AlphaFoldDB" id="A0AAV8UMZ7"/>
<gene>
    <name evidence="10" type="ORF">NDN08_006141</name>
</gene>
<comment type="similarity">
    <text evidence="6">Belongs to the TRAFAC class myosin-kinesin ATPase superfamily. Kinesin family.</text>
</comment>
<keyword evidence="6" id="KW-0505">Motor protein</keyword>
<feature type="domain" description="Kinesin motor" evidence="9">
    <location>
        <begin position="9"/>
        <end position="342"/>
    </location>
</feature>
<feature type="compositionally biased region" description="Basic and acidic residues" evidence="8">
    <location>
        <begin position="737"/>
        <end position="755"/>
    </location>
</feature>
<dbReference type="GO" id="GO:0003777">
    <property type="term" value="F:microtubule motor activity"/>
    <property type="evidence" value="ECO:0007669"/>
    <property type="project" value="InterPro"/>
</dbReference>
<dbReference type="InterPro" id="IPR036961">
    <property type="entry name" value="Kinesin_motor_dom_sf"/>
</dbReference>
<feature type="region of interest" description="Disordered" evidence="8">
    <location>
        <begin position="737"/>
        <end position="762"/>
    </location>
</feature>
<dbReference type="PROSITE" id="PS50067">
    <property type="entry name" value="KINESIN_MOTOR_2"/>
    <property type="match status" value="1"/>
</dbReference>
<evidence type="ECO:0000256" key="4">
    <source>
        <dbReference type="ARBA" id="ARBA00022840"/>
    </source>
</evidence>
<feature type="compositionally biased region" description="Low complexity" evidence="8">
    <location>
        <begin position="447"/>
        <end position="460"/>
    </location>
</feature>
<feature type="compositionally biased region" description="Basic and acidic residues" evidence="8">
    <location>
        <begin position="852"/>
        <end position="872"/>
    </location>
</feature>
<evidence type="ECO:0000256" key="5">
    <source>
        <dbReference type="ARBA" id="ARBA00023054"/>
    </source>
</evidence>
<evidence type="ECO:0000256" key="7">
    <source>
        <dbReference type="SAM" id="Coils"/>
    </source>
</evidence>
<name>A0AAV8UMZ7_9RHOD</name>
<evidence type="ECO:0000313" key="11">
    <source>
        <dbReference type="Proteomes" id="UP001157974"/>
    </source>
</evidence>
<dbReference type="InterPro" id="IPR027417">
    <property type="entry name" value="P-loop_NTPase"/>
</dbReference>
<dbReference type="GO" id="GO:0051231">
    <property type="term" value="P:spindle elongation"/>
    <property type="evidence" value="ECO:0007669"/>
    <property type="project" value="TreeGrafter"/>
</dbReference>
<feature type="region of interest" description="Disordered" evidence="8">
    <location>
        <begin position="852"/>
        <end position="877"/>
    </location>
</feature>
<dbReference type="Gene3D" id="3.40.850.10">
    <property type="entry name" value="Kinesin motor domain"/>
    <property type="match status" value="1"/>
</dbReference>
<dbReference type="PANTHER" id="PTHR47969:SF15">
    <property type="entry name" value="CHROMOSOME-ASSOCIATED KINESIN KIF4A-RELATED"/>
    <property type="match status" value="1"/>
</dbReference>
<evidence type="ECO:0000256" key="6">
    <source>
        <dbReference type="PROSITE-ProRule" id="PRU00283"/>
    </source>
</evidence>
<feature type="binding site" evidence="6">
    <location>
        <begin position="91"/>
        <end position="98"/>
    </location>
    <ligand>
        <name>ATP</name>
        <dbReference type="ChEBI" id="CHEBI:30616"/>
    </ligand>
</feature>
<feature type="coiled-coil region" evidence="7">
    <location>
        <begin position="359"/>
        <end position="408"/>
    </location>
</feature>
<evidence type="ECO:0000256" key="8">
    <source>
        <dbReference type="SAM" id="MobiDB-lite"/>
    </source>
</evidence>
<evidence type="ECO:0000256" key="3">
    <source>
        <dbReference type="ARBA" id="ARBA00022741"/>
    </source>
</evidence>
<dbReference type="Proteomes" id="UP001157974">
    <property type="component" value="Unassembled WGS sequence"/>
</dbReference>
<dbReference type="InterPro" id="IPR027640">
    <property type="entry name" value="Kinesin-like_fam"/>
</dbReference>
<dbReference type="Pfam" id="PF00225">
    <property type="entry name" value="Kinesin"/>
    <property type="match status" value="1"/>
</dbReference>
<feature type="compositionally biased region" description="Basic and acidic residues" evidence="8">
    <location>
        <begin position="467"/>
        <end position="485"/>
    </location>
</feature>